<gene>
    <name evidence="3" type="primary">bchM</name>
    <name evidence="3" type="ORF">DSM107014_00390</name>
</gene>
<name>A0A941GWF4_9CHRO</name>
<dbReference type="InterPro" id="IPR029063">
    <property type="entry name" value="SAM-dependent_MTases_sf"/>
</dbReference>
<evidence type="ECO:0000313" key="3">
    <source>
        <dbReference type="EMBL" id="MBR8826358.1"/>
    </source>
</evidence>
<dbReference type="EC" id="2.1.1.11" evidence="1"/>
<evidence type="ECO:0000313" key="4">
    <source>
        <dbReference type="Proteomes" id="UP000767446"/>
    </source>
</evidence>
<dbReference type="GO" id="GO:0015995">
    <property type="term" value="P:chlorophyll biosynthetic process"/>
    <property type="evidence" value="ECO:0007669"/>
    <property type="project" value="UniProtKB-UniRule"/>
</dbReference>
<feature type="domain" description="Magnesium-protoporphyrin IX methyltransferase C-terminal" evidence="2">
    <location>
        <begin position="136"/>
        <end position="232"/>
    </location>
</feature>
<evidence type="ECO:0000256" key="1">
    <source>
        <dbReference type="NCBIfam" id="TIGR02021"/>
    </source>
</evidence>
<accession>A0A941GWF4</accession>
<protein>
    <recommendedName>
        <fullName evidence="1">Magnesium protoporphyrin IX methyltransferase</fullName>
        <ecNumber evidence="1">2.1.1.11</ecNumber>
    </recommendedName>
</protein>
<evidence type="ECO:0000259" key="2">
    <source>
        <dbReference type="Pfam" id="PF07109"/>
    </source>
</evidence>
<dbReference type="SUPFAM" id="SSF53335">
    <property type="entry name" value="S-adenosyl-L-methionine-dependent methyltransferases"/>
    <property type="match status" value="1"/>
</dbReference>
<dbReference type="Pfam" id="PF07109">
    <property type="entry name" value="Mg-por_mtran_C"/>
    <property type="match status" value="1"/>
</dbReference>
<dbReference type="GO" id="GO:0032259">
    <property type="term" value="P:methylation"/>
    <property type="evidence" value="ECO:0007669"/>
    <property type="project" value="UniProtKB-KW"/>
</dbReference>
<dbReference type="CDD" id="cd02440">
    <property type="entry name" value="AdoMet_MTases"/>
    <property type="match status" value="1"/>
</dbReference>
<dbReference type="InterPro" id="IPR010251">
    <property type="entry name" value="Mg_prot_MeTrfase"/>
</dbReference>
<dbReference type="Gene3D" id="3.40.50.150">
    <property type="entry name" value="Vaccinia Virus protein VP39"/>
    <property type="match status" value="1"/>
</dbReference>
<proteinExistence type="predicted"/>
<dbReference type="EMBL" id="JADQBC010000001">
    <property type="protein sequence ID" value="MBR8826358.1"/>
    <property type="molecule type" value="Genomic_DNA"/>
</dbReference>
<dbReference type="AlphaFoldDB" id="A0A941GWF4"/>
<dbReference type="NCBIfam" id="TIGR02021">
    <property type="entry name" value="BchM-ChlM"/>
    <property type="match status" value="1"/>
</dbReference>
<organism evidence="3 4">
    <name type="scientific">Gomphosphaeria aponina SAG 52.96 = DSM 107014</name>
    <dbReference type="NCBI Taxonomy" id="1521640"/>
    <lineage>
        <taxon>Bacteria</taxon>
        <taxon>Bacillati</taxon>
        <taxon>Cyanobacteriota</taxon>
        <taxon>Cyanophyceae</taxon>
        <taxon>Oscillatoriophycideae</taxon>
        <taxon>Chroococcales</taxon>
        <taxon>Gomphosphaeriaceae</taxon>
        <taxon>Gomphosphaeria</taxon>
    </lineage>
</organism>
<keyword evidence="3" id="KW-0808">Transferase</keyword>
<comment type="caution">
    <text evidence="3">The sequence shown here is derived from an EMBL/GenBank/DDBJ whole genome shotgun (WGS) entry which is preliminary data.</text>
</comment>
<dbReference type="GO" id="GO:0046406">
    <property type="term" value="F:magnesium protoporphyrin IX methyltransferase activity"/>
    <property type="evidence" value="ECO:0007669"/>
    <property type="project" value="UniProtKB-UniRule"/>
</dbReference>
<dbReference type="InterPro" id="IPR010940">
    <property type="entry name" value="Mg_prot_MeTrfase_C"/>
</dbReference>
<dbReference type="PROSITE" id="PS51556">
    <property type="entry name" value="SAM_MT_MG_PIX"/>
    <property type="match status" value="1"/>
</dbReference>
<dbReference type="Proteomes" id="UP000767446">
    <property type="component" value="Unassembled WGS sequence"/>
</dbReference>
<keyword evidence="3" id="KW-0489">Methyltransferase</keyword>
<reference evidence="3" key="1">
    <citation type="submission" date="2021-02" db="EMBL/GenBank/DDBJ databases">
        <title>Metagenome analyses of Stigonema ocellatum DSM 106950, Chlorogloea purpurea SAG 13.99 and Gomphosphaeria aponina DSM 107014.</title>
        <authorList>
            <person name="Marter P."/>
            <person name="Huang S."/>
        </authorList>
    </citation>
    <scope>NUCLEOTIDE SEQUENCE</scope>
    <source>
        <strain evidence="3">JP213</strain>
    </source>
</reference>
<sequence>MTNTIKDKVNDKAIVKEYFNATGFDRWRRIYGEGEVNKVQQDIRTGHQQTIDTVLAWLKADGNLAAISICDAGCGVGSLTIPLAQAQAKVFASDISEKMVGEGKEKAQAILKDTSNVTFAVQDLEELTGKYHTVICLDVLIHYPLEEAAKMIAHLASLAESRLILSFAPKTFCLTILKKIGELFPGPSKTTRAYQHREQDIIKLLEANGFAIQRQGMTSTRFYYSRILEATRSS</sequence>